<dbReference type="PANTHER" id="PTHR30157">
    <property type="entry name" value="FERRIC REDUCTASE, NADPH-DEPENDENT"/>
    <property type="match status" value="1"/>
</dbReference>
<dbReference type="PANTHER" id="PTHR30157:SF0">
    <property type="entry name" value="NADPH-DEPENDENT FERRIC-CHELATE REDUCTASE"/>
    <property type="match status" value="1"/>
</dbReference>
<feature type="region of interest" description="Disordered" evidence="2">
    <location>
        <begin position="1"/>
        <end position="31"/>
    </location>
</feature>
<sequence>MSQPEHASAGAPEDTPKDTPQGAATREDDRLLPLQVVSATPLTPRMVRLRLAGTGLAPYEDPGELHVRLYVPKLGRHDAVQAALYRVADGADLARAAASLAGDMAARYYTLRRVDARAGWVDIDFVLHRPRGPGSAFAQAARPGDICAISRPCGRGARPAGQYLIAGDETALPAMARIAESLPADARGAMLIEVDGAAERIDFAAPAGMAVHWLYRDGARASTSPLLLSGVRAALAGLPAPDPSLFVWMAGEWRVAGALRPLLATYKPNSLCVSYWRADPPAKDARA</sequence>
<dbReference type="OrthoDB" id="9814826at2"/>
<dbReference type="AlphaFoldDB" id="A0A157LQM6"/>
<dbReference type="Proteomes" id="UP000077037">
    <property type="component" value="Unassembled WGS sequence"/>
</dbReference>
<comment type="similarity">
    <text evidence="1">Belongs to the SIP oxidoreductase family.</text>
</comment>
<reference evidence="4 5" key="1">
    <citation type="submission" date="2016-03" db="EMBL/GenBank/DDBJ databases">
        <authorList>
            <consortium name="Pathogen Informatics"/>
        </authorList>
    </citation>
    <scope>NUCLEOTIDE SEQUENCE [LARGE SCALE GENOMIC DNA]</scope>
    <source>
        <strain evidence="4 5">NCTC13364</strain>
    </source>
</reference>
<gene>
    <name evidence="4" type="primary">mxcB_3</name>
    <name evidence="4" type="ORF">SAMEA1982600_00823</name>
</gene>
<dbReference type="Pfam" id="PF04954">
    <property type="entry name" value="SIP"/>
    <property type="match status" value="1"/>
</dbReference>
<evidence type="ECO:0000259" key="3">
    <source>
        <dbReference type="PROSITE" id="PS51384"/>
    </source>
</evidence>
<evidence type="ECO:0000256" key="2">
    <source>
        <dbReference type="SAM" id="MobiDB-lite"/>
    </source>
</evidence>
<dbReference type="CDD" id="cd06193">
    <property type="entry name" value="siderophore_interacting"/>
    <property type="match status" value="1"/>
</dbReference>
<dbReference type="InterPro" id="IPR013113">
    <property type="entry name" value="SIP_FAD-bd"/>
</dbReference>
<feature type="domain" description="FAD-binding FR-type" evidence="3">
    <location>
        <begin position="29"/>
        <end position="159"/>
    </location>
</feature>
<evidence type="ECO:0000256" key="1">
    <source>
        <dbReference type="ARBA" id="ARBA00035644"/>
    </source>
</evidence>
<dbReference type="GO" id="GO:0016491">
    <property type="term" value="F:oxidoreductase activity"/>
    <property type="evidence" value="ECO:0007669"/>
    <property type="project" value="InterPro"/>
</dbReference>
<dbReference type="Gene3D" id="3.40.50.80">
    <property type="entry name" value="Nucleotide-binding domain of ferredoxin-NADP reductase (FNR) module"/>
    <property type="match status" value="1"/>
</dbReference>
<dbReference type="InterPro" id="IPR017938">
    <property type="entry name" value="Riboflavin_synthase-like_b-brl"/>
</dbReference>
<accession>A0A157LQM6</accession>
<dbReference type="InterPro" id="IPR007037">
    <property type="entry name" value="SIP_rossman_dom"/>
</dbReference>
<dbReference type="Pfam" id="PF08021">
    <property type="entry name" value="FAD_binding_9"/>
    <property type="match status" value="1"/>
</dbReference>
<proteinExistence type="inferred from homology"/>
<dbReference type="EMBL" id="FKBS01000008">
    <property type="protein sequence ID" value="SAH99132.1"/>
    <property type="molecule type" value="Genomic_DNA"/>
</dbReference>
<evidence type="ECO:0000313" key="5">
    <source>
        <dbReference type="Proteomes" id="UP000077037"/>
    </source>
</evidence>
<evidence type="ECO:0000313" key="4">
    <source>
        <dbReference type="EMBL" id="SAH99132.1"/>
    </source>
</evidence>
<organism evidence="4 5">
    <name type="scientific">Bordetella ansorpii</name>
    <dbReference type="NCBI Taxonomy" id="288768"/>
    <lineage>
        <taxon>Bacteria</taxon>
        <taxon>Pseudomonadati</taxon>
        <taxon>Pseudomonadota</taxon>
        <taxon>Betaproteobacteria</taxon>
        <taxon>Burkholderiales</taxon>
        <taxon>Alcaligenaceae</taxon>
        <taxon>Bordetella</taxon>
    </lineage>
</organism>
<dbReference type="SUPFAM" id="SSF63380">
    <property type="entry name" value="Riboflavin synthase domain-like"/>
    <property type="match status" value="1"/>
</dbReference>
<dbReference type="Gene3D" id="2.40.30.10">
    <property type="entry name" value="Translation factors"/>
    <property type="match status" value="1"/>
</dbReference>
<dbReference type="InterPro" id="IPR039374">
    <property type="entry name" value="SIP_fam"/>
</dbReference>
<protein>
    <submittedName>
        <fullName evidence="4">Iron utilization protein</fullName>
    </submittedName>
</protein>
<dbReference type="InterPro" id="IPR039261">
    <property type="entry name" value="FNR_nucleotide-bd"/>
</dbReference>
<dbReference type="RefSeq" id="WP_066408657.1">
    <property type="nucleotide sequence ID" value="NZ_FKBS01000008.1"/>
</dbReference>
<dbReference type="InterPro" id="IPR017927">
    <property type="entry name" value="FAD-bd_FR_type"/>
</dbReference>
<dbReference type="PROSITE" id="PS51384">
    <property type="entry name" value="FAD_FR"/>
    <property type="match status" value="1"/>
</dbReference>
<name>A0A157LQM6_9BORD</name>